<evidence type="ECO:0000313" key="7">
    <source>
        <dbReference type="EMBL" id="JAC55906.1"/>
    </source>
</evidence>
<accession>A0A034WK01</accession>
<protein>
    <recommendedName>
        <fullName evidence="6">Mitochondrial nucleoid factor 1</fullName>
    </recommendedName>
    <alternativeName>
        <fullName evidence="5">Mitochondrial protein M19</fullName>
    </alternativeName>
</protein>
<keyword evidence="4" id="KW-1135">Mitochondrion nucleoid</keyword>
<organism evidence="7">
    <name type="scientific">Bactrocera dorsalis</name>
    <name type="common">Oriental fruit fly</name>
    <name type="synonym">Dacus dorsalis</name>
    <dbReference type="NCBI Taxonomy" id="27457"/>
    <lineage>
        <taxon>Eukaryota</taxon>
        <taxon>Metazoa</taxon>
        <taxon>Ecdysozoa</taxon>
        <taxon>Arthropoda</taxon>
        <taxon>Hexapoda</taxon>
        <taxon>Insecta</taxon>
        <taxon>Pterygota</taxon>
        <taxon>Neoptera</taxon>
        <taxon>Endopterygota</taxon>
        <taxon>Diptera</taxon>
        <taxon>Brachycera</taxon>
        <taxon>Muscomorpha</taxon>
        <taxon>Tephritoidea</taxon>
        <taxon>Tephritidae</taxon>
        <taxon>Bactrocera</taxon>
        <taxon>Bactrocera</taxon>
    </lineage>
</organism>
<gene>
    <name evidence="7" type="primary">MNF1</name>
    <name evidence="9" type="synonym">LOC105226644</name>
</gene>
<dbReference type="GO" id="GO:0034551">
    <property type="term" value="P:mitochondrial respiratory chain complex III assembly"/>
    <property type="evidence" value="ECO:0007669"/>
    <property type="project" value="TreeGrafter"/>
</dbReference>
<evidence type="ECO:0000256" key="4">
    <source>
        <dbReference type="ARBA" id="ARBA00023271"/>
    </source>
</evidence>
<dbReference type="OrthoDB" id="1845775at2759"/>
<evidence type="ECO:0000313" key="8">
    <source>
        <dbReference type="Proteomes" id="UP001652620"/>
    </source>
</evidence>
<dbReference type="PANTHER" id="PTHR34260">
    <property type="entry name" value="UBIQUINOL-CYTOCHROME-C REDUCTASE COMPLEX ASSEMBLY FACTOR 2"/>
    <property type="match status" value="1"/>
</dbReference>
<dbReference type="GO" id="GO:0042645">
    <property type="term" value="C:mitochondrial nucleoid"/>
    <property type="evidence" value="ECO:0007669"/>
    <property type="project" value="UniProtKB-SubCell"/>
</dbReference>
<dbReference type="AlphaFoldDB" id="A0A034WK01"/>
<keyword evidence="2" id="KW-0809">Transit peptide</keyword>
<reference evidence="8 9" key="2">
    <citation type="submission" date="2025-05" db="UniProtKB">
        <authorList>
            <consortium name="RefSeq"/>
        </authorList>
    </citation>
    <scope>NUCLEOTIDE SEQUENCE [LARGE SCALE GENOMIC DNA]</scope>
    <source>
        <tissue evidence="9">Adult</tissue>
    </source>
</reference>
<reference evidence="7" key="1">
    <citation type="journal article" date="2014" name="BMC Genomics">
        <title>Characterizing the developmental transcriptome of the oriental fruit fly, Bactrocera dorsalis (Diptera: Tephritidae) through comparative genomic analysis with Drosophila melanogaster utilizing modENCODE datasets.</title>
        <authorList>
            <person name="Geib S.M."/>
            <person name="Calla B."/>
            <person name="Hall B."/>
            <person name="Hou S."/>
            <person name="Manoukis N.C."/>
        </authorList>
    </citation>
    <scope>NUCLEOTIDE SEQUENCE</scope>
    <source>
        <strain evidence="7">Punador</strain>
    </source>
</reference>
<evidence type="ECO:0000256" key="3">
    <source>
        <dbReference type="ARBA" id="ARBA00023128"/>
    </source>
</evidence>
<evidence type="ECO:0000313" key="9">
    <source>
        <dbReference type="RefSeq" id="XP_049304736.1"/>
    </source>
</evidence>
<evidence type="ECO:0000256" key="6">
    <source>
        <dbReference type="ARBA" id="ARBA00032983"/>
    </source>
</evidence>
<dbReference type="Pfam" id="PF20180">
    <property type="entry name" value="UQCC2_CBP6"/>
    <property type="match status" value="1"/>
</dbReference>
<dbReference type="RefSeq" id="XP_049304736.1">
    <property type="nucleotide sequence ID" value="XM_049448779.1"/>
</dbReference>
<keyword evidence="3" id="KW-0496">Mitochondrion</keyword>
<evidence type="ECO:0000256" key="2">
    <source>
        <dbReference type="ARBA" id="ARBA00022946"/>
    </source>
</evidence>
<evidence type="ECO:0000256" key="1">
    <source>
        <dbReference type="ARBA" id="ARBA00004436"/>
    </source>
</evidence>
<sequence>MSAQYKRFLKVLEKWPTDKTKVGRDLGEQIRKQVKILSNPAGLTAEANVELNAQIDSLERLSSNIYAKKYQRRYASTATGLSAEQCSQVLSSEFLQYLNDEKVGEKSESD</sequence>
<comment type="subcellular location">
    <subcellularLocation>
        <location evidence="1">Mitochondrion matrix</location>
        <location evidence="1">Mitochondrion nucleoid</location>
    </subcellularLocation>
</comment>
<proteinExistence type="predicted"/>
<dbReference type="InterPro" id="IPR037698">
    <property type="entry name" value="UQCC2"/>
</dbReference>
<dbReference type="EMBL" id="GAKP01003046">
    <property type="protein sequence ID" value="JAC55906.1"/>
    <property type="molecule type" value="Transcribed_RNA"/>
</dbReference>
<dbReference type="Proteomes" id="UP001652620">
    <property type="component" value="Chromosome 2"/>
</dbReference>
<dbReference type="PANTHER" id="PTHR34260:SF1">
    <property type="entry name" value="UBIQUINOL-CYTOCHROME-C REDUCTASE COMPLEX ASSEMBLY FACTOR 2"/>
    <property type="match status" value="1"/>
</dbReference>
<name>A0A034WK01_BACDO</name>
<evidence type="ECO:0000256" key="5">
    <source>
        <dbReference type="ARBA" id="ARBA00031206"/>
    </source>
</evidence>
<keyword evidence="8" id="KW-1185">Reference proteome</keyword>